<accession>A0ABY8EZ17</accession>
<dbReference type="PANTHER" id="PTHR43774:SF1">
    <property type="entry name" value="PEPTIDE METHIONINE SULFOXIDE REDUCTASE MSRA 2"/>
    <property type="match status" value="1"/>
</dbReference>
<evidence type="ECO:0000256" key="3">
    <source>
        <dbReference type="ARBA" id="ARBA00047806"/>
    </source>
</evidence>
<dbReference type="Proteomes" id="UP001209803">
    <property type="component" value="Chromosome"/>
</dbReference>
<dbReference type="EMBL" id="CP120863">
    <property type="protein sequence ID" value="WFE88388.1"/>
    <property type="molecule type" value="Genomic_DNA"/>
</dbReference>
<evidence type="ECO:0000256" key="4">
    <source>
        <dbReference type="ARBA" id="ARBA00048782"/>
    </source>
</evidence>
<dbReference type="GO" id="GO:0008113">
    <property type="term" value="F:peptide-methionine (S)-S-oxide reductase activity"/>
    <property type="evidence" value="ECO:0007669"/>
    <property type="project" value="UniProtKB-EC"/>
</dbReference>
<reference evidence="6 7" key="1">
    <citation type="submission" date="2023-03" db="EMBL/GenBank/DDBJ databases">
        <title>Roseibium porphyridii sp. nov. and Roseibium rhodosorbium sp. nov. isolated from marine algae, Porphyridium cruentum and Rhodosorus marinus, respectively.</title>
        <authorList>
            <person name="Lee M.W."/>
            <person name="Choi B.J."/>
            <person name="Lee J.K."/>
            <person name="Choi D.G."/>
            <person name="Baek J.H."/>
            <person name="Bayburt H."/>
            <person name="Kim J.M."/>
            <person name="Han D.M."/>
            <person name="Kim K.H."/>
            <person name="Jeon C.O."/>
        </authorList>
    </citation>
    <scope>NUCLEOTIDE SEQUENCE [LARGE SCALE GENOMIC DNA]</scope>
    <source>
        <strain evidence="6 7">KMA01</strain>
    </source>
</reference>
<dbReference type="RefSeq" id="WP_265681107.1">
    <property type="nucleotide sequence ID" value="NZ_CP120863.1"/>
</dbReference>
<evidence type="ECO:0000256" key="2">
    <source>
        <dbReference type="ARBA" id="ARBA00023002"/>
    </source>
</evidence>
<proteinExistence type="predicted"/>
<dbReference type="Pfam" id="PF01625">
    <property type="entry name" value="PMSR"/>
    <property type="match status" value="1"/>
</dbReference>
<evidence type="ECO:0000313" key="6">
    <source>
        <dbReference type="EMBL" id="WFE88388.1"/>
    </source>
</evidence>
<dbReference type="PANTHER" id="PTHR43774">
    <property type="entry name" value="PEPTIDE METHIONINE SULFOXIDE REDUCTASE"/>
    <property type="match status" value="1"/>
</dbReference>
<dbReference type="EC" id="1.8.4.11" evidence="1"/>
<protein>
    <recommendedName>
        <fullName evidence="1">peptide-methionine (S)-S-oxide reductase</fullName>
        <ecNumber evidence="1">1.8.4.11</ecNumber>
    </recommendedName>
</protein>
<keyword evidence="7" id="KW-1185">Reference proteome</keyword>
<comment type="catalytic activity">
    <reaction evidence="3">
        <text>L-methionyl-[protein] + [thioredoxin]-disulfide + H2O = L-methionyl-(S)-S-oxide-[protein] + [thioredoxin]-dithiol</text>
        <dbReference type="Rhea" id="RHEA:14217"/>
        <dbReference type="Rhea" id="RHEA-COMP:10698"/>
        <dbReference type="Rhea" id="RHEA-COMP:10700"/>
        <dbReference type="Rhea" id="RHEA-COMP:12313"/>
        <dbReference type="Rhea" id="RHEA-COMP:12315"/>
        <dbReference type="ChEBI" id="CHEBI:15377"/>
        <dbReference type="ChEBI" id="CHEBI:16044"/>
        <dbReference type="ChEBI" id="CHEBI:29950"/>
        <dbReference type="ChEBI" id="CHEBI:44120"/>
        <dbReference type="ChEBI" id="CHEBI:50058"/>
        <dbReference type="EC" id="1.8.4.11"/>
    </reaction>
</comment>
<evidence type="ECO:0000259" key="5">
    <source>
        <dbReference type="Pfam" id="PF01625"/>
    </source>
</evidence>
<keyword evidence="2 6" id="KW-0560">Oxidoreductase</keyword>
<sequence>MKIGLGGGCHWCTEAVFQAIAGISKVEQGFIRSDPPEDAWSEAVIVTFDPEVLPMDVLIEIHLRTHSSTSRHKMRGKYRSAVYVYDAGTGVKVGRILRKLQREFDEPLITNVMTLAGFKASDERFLGYYEKGPERPFCKTYIDPKLAFLRREFSKVLKEDHVEAAQ</sequence>
<dbReference type="Gene3D" id="3.30.1060.10">
    <property type="entry name" value="Peptide methionine sulphoxide reductase MsrA"/>
    <property type="match status" value="1"/>
</dbReference>
<feature type="domain" description="Peptide methionine sulphoxide reductase MsrA" evidence="5">
    <location>
        <begin position="3"/>
        <end position="138"/>
    </location>
</feature>
<name>A0ABY8EZ17_9HYPH</name>
<dbReference type="SUPFAM" id="SSF55068">
    <property type="entry name" value="Peptide methionine sulfoxide reductase"/>
    <property type="match status" value="1"/>
</dbReference>
<organism evidence="6 7">
    <name type="scientific">Roseibium porphyridii</name>
    <dbReference type="NCBI Taxonomy" id="2866279"/>
    <lineage>
        <taxon>Bacteria</taxon>
        <taxon>Pseudomonadati</taxon>
        <taxon>Pseudomonadota</taxon>
        <taxon>Alphaproteobacteria</taxon>
        <taxon>Hyphomicrobiales</taxon>
        <taxon>Stappiaceae</taxon>
        <taxon>Roseibium</taxon>
    </lineage>
</organism>
<evidence type="ECO:0000256" key="1">
    <source>
        <dbReference type="ARBA" id="ARBA00012502"/>
    </source>
</evidence>
<comment type="catalytic activity">
    <reaction evidence="4">
        <text>[thioredoxin]-disulfide + L-methionine + H2O = L-methionine (S)-S-oxide + [thioredoxin]-dithiol</text>
        <dbReference type="Rhea" id="RHEA:19993"/>
        <dbReference type="Rhea" id="RHEA-COMP:10698"/>
        <dbReference type="Rhea" id="RHEA-COMP:10700"/>
        <dbReference type="ChEBI" id="CHEBI:15377"/>
        <dbReference type="ChEBI" id="CHEBI:29950"/>
        <dbReference type="ChEBI" id="CHEBI:50058"/>
        <dbReference type="ChEBI" id="CHEBI:57844"/>
        <dbReference type="ChEBI" id="CHEBI:58772"/>
        <dbReference type="EC" id="1.8.4.11"/>
    </reaction>
</comment>
<dbReference type="InterPro" id="IPR002569">
    <property type="entry name" value="Met_Sox_Rdtase_MsrA_dom"/>
</dbReference>
<gene>
    <name evidence="6" type="ORF">K1718_19785</name>
</gene>
<dbReference type="InterPro" id="IPR036509">
    <property type="entry name" value="Met_Sox_Rdtase_MsrA_sf"/>
</dbReference>
<evidence type="ECO:0000313" key="7">
    <source>
        <dbReference type="Proteomes" id="UP001209803"/>
    </source>
</evidence>